<sequence>MARILANLSFNTILDNFLEFILVVGVDASTGLGHQAQLCPAVQSWIMMNSAIDSQLSADDYGTATGVDFYRKVII</sequence>
<gene>
    <name evidence="1" type="ORF">ACCI49_13745</name>
</gene>
<dbReference type="Proteomes" id="UP001569428">
    <property type="component" value="Unassembled WGS sequence"/>
</dbReference>
<comment type="caution">
    <text evidence="1">The sequence shown here is derived from an EMBL/GenBank/DDBJ whole genome shotgun (WGS) entry which is preliminary data.</text>
</comment>
<accession>A0ABV4P114</accession>
<name>A0ABV4P114_9GAMM</name>
<evidence type="ECO:0000313" key="2">
    <source>
        <dbReference type="Proteomes" id="UP001569428"/>
    </source>
</evidence>
<reference evidence="1 2" key="1">
    <citation type="submission" date="2024-08" db="EMBL/GenBank/DDBJ databases">
        <authorList>
            <person name="Ishaq N."/>
        </authorList>
    </citation>
    <scope>NUCLEOTIDE SEQUENCE [LARGE SCALE GENOMIC DNA]</scope>
    <source>
        <strain evidence="1 2">DSM 18651</strain>
    </source>
</reference>
<evidence type="ECO:0000313" key="1">
    <source>
        <dbReference type="EMBL" id="MFA0811979.1"/>
    </source>
</evidence>
<proteinExistence type="predicted"/>
<protein>
    <submittedName>
        <fullName evidence="1">Uncharacterized protein</fullName>
    </submittedName>
</protein>
<dbReference type="RefSeq" id="WP_371839589.1">
    <property type="nucleotide sequence ID" value="NZ_JBGMEK010000030.1"/>
</dbReference>
<keyword evidence="2" id="KW-1185">Reference proteome</keyword>
<dbReference type="EMBL" id="JBGMEK010000030">
    <property type="protein sequence ID" value="MFA0811979.1"/>
    <property type="molecule type" value="Genomic_DNA"/>
</dbReference>
<organism evidence="1 2">
    <name type="scientific">Microbulbifer epialgicus</name>
    <dbReference type="NCBI Taxonomy" id="393907"/>
    <lineage>
        <taxon>Bacteria</taxon>
        <taxon>Pseudomonadati</taxon>
        <taxon>Pseudomonadota</taxon>
        <taxon>Gammaproteobacteria</taxon>
        <taxon>Cellvibrionales</taxon>
        <taxon>Microbulbiferaceae</taxon>
        <taxon>Microbulbifer</taxon>
    </lineage>
</organism>